<accession>A0A0P1BS93</accession>
<evidence type="ECO:0000313" key="1">
    <source>
        <dbReference type="EMBL" id="CEH19603.1"/>
    </source>
</evidence>
<dbReference type="EMBL" id="CCYA01000389">
    <property type="protein sequence ID" value="CEH19603.1"/>
    <property type="molecule type" value="Genomic_DNA"/>
</dbReference>
<protein>
    <submittedName>
        <fullName evidence="1">Uncharacterized protein</fullName>
    </submittedName>
</protein>
<organism evidence="1 2">
    <name type="scientific">Ceraceosorus bombacis</name>
    <dbReference type="NCBI Taxonomy" id="401625"/>
    <lineage>
        <taxon>Eukaryota</taxon>
        <taxon>Fungi</taxon>
        <taxon>Dikarya</taxon>
        <taxon>Basidiomycota</taxon>
        <taxon>Ustilaginomycotina</taxon>
        <taxon>Exobasidiomycetes</taxon>
        <taxon>Ceraceosorales</taxon>
        <taxon>Ceraceosoraceae</taxon>
        <taxon>Ceraceosorus</taxon>
    </lineage>
</organism>
<keyword evidence="2" id="KW-1185">Reference proteome</keyword>
<proteinExistence type="predicted"/>
<dbReference type="AlphaFoldDB" id="A0A0P1BS93"/>
<dbReference type="Proteomes" id="UP000054845">
    <property type="component" value="Unassembled WGS sequence"/>
</dbReference>
<reference evidence="1 2" key="1">
    <citation type="submission" date="2014-09" db="EMBL/GenBank/DDBJ databases">
        <authorList>
            <person name="Magalhaes I.L.F."/>
            <person name="Oliveira U."/>
            <person name="Santos F.R."/>
            <person name="Vidigal T.H.D.A."/>
            <person name="Brescovit A.D."/>
            <person name="Santos A.J."/>
        </authorList>
    </citation>
    <scope>NUCLEOTIDE SEQUENCE [LARGE SCALE GENOMIC DNA]</scope>
</reference>
<name>A0A0P1BS93_9BASI</name>
<sequence length="102" mass="11504">MTLRAPHRHACPPPSLSTLYVRVCTWPETQCMPRGACFTRLARESHVEPAQDTKKKSSLNPSLFGQRKLLPLLAISDYSFTNPPPTFSLSPPPQKKKNENLF</sequence>
<evidence type="ECO:0000313" key="2">
    <source>
        <dbReference type="Proteomes" id="UP000054845"/>
    </source>
</evidence>